<feature type="compositionally biased region" description="Low complexity" evidence="1">
    <location>
        <begin position="1"/>
        <end position="17"/>
    </location>
</feature>
<feature type="transmembrane region" description="Helical" evidence="2">
    <location>
        <begin position="74"/>
        <end position="96"/>
    </location>
</feature>
<organism evidence="3 4">
    <name type="scientific">Glycomyces terrestris</name>
    <dbReference type="NCBI Taxonomy" id="2493553"/>
    <lineage>
        <taxon>Bacteria</taxon>
        <taxon>Bacillati</taxon>
        <taxon>Actinomycetota</taxon>
        <taxon>Actinomycetes</taxon>
        <taxon>Glycomycetales</taxon>
        <taxon>Glycomycetaceae</taxon>
        <taxon>Glycomyces</taxon>
    </lineage>
</organism>
<keyword evidence="2" id="KW-1133">Transmembrane helix</keyword>
<feature type="transmembrane region" description="Helical" evidence="2">
    <location>
        <begin position="45"/>
        <end position="62"/>
    </location>
</feature>
<dbReference type="EMBL" id="RSEB01000008">
    <property type="protein sequence ID" value="RRR96087.1"/>
    <property type="molecule type" value="Genomic_DNA"/>
</dbReference>
<feature type="region of interest" description="Disordered" evidence="1">
    <location>
        <begin position="1"/>
        <end position="28"/>
    </location>
</feature>
<protein>
    <submittedName>
        <fullName evidence="3">DUF2530 domain-containing protein</fullName>
    </submittedName>
</protein>
<evidence type="ECO:0000256" key="2">
    <source>
        <dbReference type="SAM" id="Phobius"/>
    </source>
</evidence>
<proteinExistence type="predicted"/>
<evidence type="ECO:0000313" key="3">
    <source>
        <dbReference type="EMBL" id="RRR96087.1"/>
    </source>
</evidence>
<evidence type="ECO:0000256" key="1">
    <source>
        <dbReference type="SAM" id="MobiDB-lite"/>
    </source>
</evidence>
<dbReference type="AlphaFoldDB" id="A0A426URZ9"/>
<keyword evidence="4" id="KW-1185">Reference proteome</keyword>
<name>A0A426URZ9_9ACTN</name>
<keyword evidence="2" id="KW-0812">Transmembrane</keyword>
<sequence>MSTDGSSQPPASSGSSANPRAAYHRVKKTPELPAAEAVRLRMTPIAAVGTLLWTIALVLTQLFRDDLAASGREWWGTCALTGVVVGLLGTAAMAVADRRHFGRQARGGGRGSA</sequence>
<evidence type="ECO:0000313" key="4">
    <source>
        <dbReference type="Proteomes" id="UP000277256"/>
    </source>
</evidence>
<dbReference type="Proteomes" id="UP000277256">
    <property type="component" value="Unassembled WGS sequence"/>
</dbReference>
<dbReference type="RefSeq" id="WP_125250014.1">
    <property type="nucleotide sequence ID" value="NZ_RSEB01000008.1"/>
</dbReference>
<dbReference type="Pfam" id="PF10745">
    <property type="entry name" value="DUF2530"/>
    <property type="match status" value="1"/>
</dbReference>
<gene>
    <name evidence="3" type="ORF">EIW28_22770</name>
</gene>
<reference evidence="3 4" key="1">
    <citation type="submission" date="2018-12" db="EMBL/GenBank/DDBJ databases">
        <title>Glycomyces sp. YIM 121974 draft genome.</title>
        <authorList>
            <person name="Li Q."/>
        </authorList>
    </citation>
    <scope>NUCLEOTIDE SEQUENCE [LARGE SCALE GENOMIC DNA]</scope>
    <source>
        <strain evidence="3 4">YIM 121974</strain>
    </source>
</reference>
<keyword evidence="2" id="KW-0472">Membrane</keyword>
<comment type="caution">
    <text evidence="3">The sequence shown here is derived from an EMBL/GenBank/DDBJ whole genome shotgun (WGS) entry which is preliminary data.</text>
</comment>
<dbReference type="OrthoDB" id="5149277at2"/>
<accession>A0A426URZ9</accession>
<dbReference type="InterPro" id="IPR019681">
    <property type="entry name" value="DUF2530"/>
</dbReference>